<name>A0ABR3VAM7_HUMIN</name>
<feature type="compositionally biased region" description="Low complexity" evidence="1">
    <location>
        <begin position="46"/>
        <end position="55"/>
    </location>
</feature>
<keyword evidence="4" id="KW-1185">Reference proteome</keyword>
<dbReference type="InterPro" id="IPR021100">
    <property type="entry name" value="N-glycosylation_EOS1"/>
</dbReference>
<feature type="transmembrane region" description="Helical" evidence="2">
    <location>
        <begin position="197"/>
        <end position="219"/>
    </location>
</feature>
<feature type="transmembrane region" description="Helical" evidence="2">
    <location>
        <begin position="231"/>
        <end position="250"/>
    </location>
</feature>
<organism evidence="3 4">
    <name type="scientific">Humicola insolens</name>
    <name type="common">Soft-rot fungus</name>
    <dbReference type="NCBI Taxonomy" id="85995"/>
    <lineage>
        <taxon>Eukaryota</taxon>
        <taxon>Fungi</taxon>
        <taxon>Dikarya</taxon>
        <taxon>Ascomycota</taxon>
        <taxon>Pezizomycotina</taxon>
        <taxon>Sordariomycetes</taxon>
        <taxon>Sordariomycetidae</taxon>
        <taxon>Sordariales</taxon>
        <taxon>Chaetomiaceae</taxon>
        <taxon>Mycothermus</taxon>
    </lineage>
</organism>
<feature type="transmembrane region" description="Helical" evidence="2">
    <location>
        <begin position="262"/>
        <end position="280"/>
    </location>
</feature>
<feature type="transmembrane region" description="Helical" evidence="2">
    <location>
        <begin position="292"/>
        <end position="312"/>
    </location>
</feature>
<dbReference type="EMBL" id="JAZGSY010000188">
    <property type="protein sequence ID" value="KAL1838883.1"/>
    <property type="molecule type" value="Genomic_DNA"/>
</dbReference>
<keyword evidence="2" id="KW-0472">Membrane</keyword>
<protein>
    <recommendedName>
        <fullName evidence="5">N-glycosylation protein EOS1</fullName>
    </recommendedName>
</protein>
<comment type="caution">
    <text evidence="3">The sequence shown here is derived from an EMBL/GenBank/DDBJ whole genome shotgun (WGS) entry which is preliminary data.</text>
</comment>
<evidence type="ECO:0000256" key="2">
    <source>
        <dbReference type="SAM" id="Phobius"/>
    </source>
</evidence>
<feature type="compositionally biased region" description="Pro residues" evidence="1">
    <location>
        <begin position="9"/>
        <end position="18"/>
    </location>
</feature>
<feature type="transmembrane region" description="Helical" evidence="2">
    <location>
        <begin position="96"/>
        <end position="119"/>
    </location>
</feature>
<sequence length="409" mass="43844">MSTRAKPTAAPPSSPPSPSLLRADRNSHNHRSARKPPLFSDHVPIGQTPSSTSIQPQPPPPPPAPPLPGGTVRSTLLQPRVAVALGVSKKWYPALFLCRLASIAPGVLFGLPSALRLLATLHLMYLDRVLGDGGGLLYRRLVAGVRTGAAAAGVAAGGVGEDGNVGVGGGSGILGSGGLGSSGYDAAFEARLRLTEALLATIWCCASGYLSFFFTDCLMSRWLLHYTPQATIVRLLTVDAMNAYLTSWVLHLMGGFEDPRLVLPAWILISTTLTVLYHITQRKINIRKETSMSISVFSIASFVSMVALLAQLNSNRSDYPDIPLVNLARKASQMAGRLALRLMDGLRNDMQTDGPILSTTSRRNDVQQLAPMQPNFALDLLSVDRRVLRPPAIAYLCRSILVEDPLNAQ</sequence>
<proteinExistence type="predicted"/>
<feature type="compositionally biased region" description="Pro residues" evidence="1">
    <location>
        <begin position="56"/>
        <end position="68"/>
    </location>
</feature>
<evidence type="ECO:0000256" key="1">
    <source>
        <dbReference type="SAM" id="MobiDB-lite"/>
    </source>
</evidence>
<keyword evidence="2" id="KW-1133">Transmembrane helix</keyword>
<accession>A0ABR3VAM7</accession>
<evidence type="ECO:0000313" key="4">
    <source>
        <dbReference type="Proteomes" id="UP001583172"/>
    </source>
</evidence>
<feature type="region of interest" description="Disordered" evidence="1">
    <location>
        <begin position="1"/>
        <end position="73"/>
    </location>
</feature>
<dbReference type="PANTHER" id="PTHR28147">
    <property type="entry name" value="N-GLYCOSYLATION PROTEIN EOS1"/>
    <property type="match status" value="1"/>
</dbReference>
<keyword evidence="2" id="KW-0812">Transmembrane</keyword>
<gene>
    <name evidence="3" type="ORF">VTJ49DRAFT_2107</name>
</gene>
<dbReference type="Pfam" id="PF12326">
    <property type="entry name" value="EOS1"/>
    <property type="match status" value="1"/>
</dbReference>
<dbReference type="PANTHER" id="PTHR28147:SF1">
    <property type="entry name" value="N-GLYCOSYLATION PROTEIN EOS1"/>
    <property type="match status" value="1"/>
</dbReference>
<dbReference type="Proteomes" id="UP001583172">
    <property type="component" value="Unassembled WGS sequence"/>
</dbReference>
<evidence type="ECO:0000313" key="3">
    <source>
        <dbReference type="EMBL" id="KAL1838883.1"/>
    </source>
</evidence>
<reference evidence="3 4" key="1">
    <citation type="journal article" date="2024" name="Commun. Biol.">
        <title>Comparative genomic analysis of thermophilic fungi reveals convergent evolutionary adaptations and gene losses.</title>
        <authorList>
            <person name="Steindorff A.S."/>
            <person name="Aguilar-Pontes M.V."/>
            <person name="Robinson A.J."/>
            <person name="Andreopoulos B."/>
            <person name="LaButti K."/>
            <person name="Kuo A."/>
            <person name="Mondo S."/>
            <person name="Riley R."/>
            <person name="Otillar R."/>
            <person name="Haridas S."/>
            <person name="Lipzen A."/>
            <person name="Grimwood J."/>
            <person name="Schmutz J."/>
            <person name="Clum A."/>
            <person name="Reid I.D."/>
            <person name="Moisan M.C."/>
            <person name="Butler G."/>
            <person name="Nguyen T.T.M."/>
            <person name="Dewar K."/>
            <person name="Conant G."/>
            <person name="Drula E."/>
            <person name="Henrissat B."/>
            <person name="Hansel C."/>
            <person name="Singer S."/>
            <person name="Hutchinson M.I."/>
            <person name="de Vries R.P."/>
            <person name="Natvig D.O."/>
            <person name="Powell A.J."/>
            <person name="Tsang A."/>
            <person name="Grigoriev I.V."/>
        </authorList>
    </citation>
    <scope>NUCLEOTIDE SEQUENCE [LARGE SCALE GENOMIC DNA]</scope>
    <source>
        <strain evidence="3 4">CBS 620.91</strain>
    </source>
</reference>
<evidence type="ECO:0008006" key="5">
    <source>
        <dbReference type="Google" id="ProtNLM"/>
    </source>
</evidence>